<dbReference type="EMBL" id="JBBWUH010000008">
    <property type="protein sequence ID" value="KAK8159763.1"/>
    <property type="molecule type" value="Genomic_DNA"/>
</dbReference>
<dbReference type="Proteomes" id="UP001456524">
    <property type="component" value="Unassembled WGS sequence"/>
</dbReference>
<dbReference type="GO" id="GO:0016787">
    <property type="term" value="F:hydrolase activity"/>
    <property type="evidence" value="ECO:0007669"/>
    <property type="project" value="UniProtKB-KW"/>
</dbReference>
<name>A0ABR1XLV3_9PEZI</name>
<protein>
    <submittedName>
        <fullName evidence="4">P-loop containing nucleoside triphosphate hydrolase protein</fullName>
    </submittedName>
</protein>
<keyword evidence="5" id="KW-1185">Reference proteome</keyword>
<evidence type="ECO:0000256" key="1">
    <source>
        <dbReference type="SAM" id="Coils"/>
    </source>
</evidence>
<dbReference type="InterPro" id="IPR038729">
    <property type="entry name" value="Rad50/SbcC_AAA"/>
</dbReference>
<evidence type="ECO:0000313" key="4">
    <source>
        <dbReference type="EMBL" id="KAK8159763.1"/>
    </source>
</evidence>
<dbReference type="CDD" id="cd00267">
    <property type="entry name" value="ABC_ATPase"/>
    <property type="match status" value="1"/>
</dbReference>
<dbReference type="Gene3D" id="3.60.21.10">
    <property type="match status" value="1"/>
</dbReference>
<organism evidence="4 5">
    <name type="scientific">Phyllosticta citrichinensis</name>
    <dbReference type="NCBI Taxonomy" id="1130410"/>
    <lineage>
        <taxon>Eukaryota</taxon>
        <taxon>Fungi</taxon>
        <taxon>Dikarya</taxon>
        <taxon>Ascomycota</taxon>
        <taxon>Pezizomycotina</taxon>
        <taxon>Dothideomycetes</taxon>
        <taxon>Dothideomycetes incertae sedis</taxon>
        <taxon>Botryosphaeriales</taxon>
        <taxon>Phyllostictaceae</taxon>
        <taxon>Phyllosticta</taxon>
    </lineage>
</organism>
<dbReference type="InterPro" id="IPR004843">
    <property type="entry name" value="Calcineurin-like_PHP"/>
</dbReference>
<sequence>MERTLKWLLLADIHFKHHDLDRITQTAAWITSIAAQHRVHRVVVCGDLLTSRSNQPTHVLSSCYRFLESIIHDAKVPHVHVLLGNHDLAYRRDHNNNTTALDALRLAAPAVQLHWDVSSHVWDGRRVLMLPFREDQSTLTDAVAGLELRDAADTVAFAHLALHRAITQRHIVHPGSDTTSHRTRSVAYHGLTGPGSFASLARTFTGHFHCHQTILQSPLTEPSSGRAQHVTQEACMRGSVTYVGSPLQLTWADLWDEQRGVILLDPETLDQELIVNSHGVGFITVGVDEVLDGAVDPAVIRGRHVMLLGDLTRFRYAAARDKLVSLGARSIRSWSPLAPRLQSTAILQGLGTSTPASDISVAQPNLESGADVVEAIPGEPNAAADMVGSVLAPDPSQSQPVDVWEQATRYVAALDLNRSLEQSRDSLLQVGQRLLEVGANEQAEEGTRAPGESQSEVLSYQSILPSRNTDGSGQEARTVGSATKANLRSPSIFDARPRSLTITNFLGIQSTIHLNFETDIKRGLTFLVGENGSGKSTLVEAIVWCQFGRCLRSGLSANDVVNDKARRDCSVRMEFENGYAITRFRKHKDFGNRTIVEREGEVLPEFEKADARTTQSAIDELLCVNYNTFIRTVVLGNESATSFLGSTPVQRRDLILSVLGLEILDRCASTARRMLRELGDDMSELQSKHDGLAQTMNHMQTHIRQLVAARKNLEDDSQHANLQRQKALGELQTQSKLLDDQISAAQQQVEALLQHNRLADIRMAFEEARATIQQKSQAVQQQLANLEVKHSQLSAQKVAIDAELDVKPDDRATTILLSWLLGKLTRMQRYLHSADASLDSLSQQQSSSLEQGQHVTRATMRALLTVLHKVSTWLGNLTDQAKAIPAQLNAALSALLGLQGQRELYSAKQASLRELQATARVSAEKAATYDQIIETESAEWRKLEADRDALLNEMASLAATRDIFDFWAAALAQQKTRRVSSSALASTATASSSAISSSSHTFREFVLKQSLVELNSTTTQVLAILFENSRHASALTTGMLRSLFVGDESAAETEAGQQEDEAASASALDSSLSVNATLSYGKRSSGERKRIDLALLFALLYIGQARSPHRARYMLVDEVFDSLDVAGQTAVGRWCDFMADTRVSHIIVITHSEHLASQGVAFSDDEHEGSAKRSVLSARMGEAGVELQMDGRRVG</sequence>
<dbReference type="SUPFAM" id="SSF52540">
    <property type="entry name" value="P-loop containing nucleoside triphosphate hydrolases"/>
    <property type="match status" value="1"/>
</dbReference>
<evidence type="ECO:0000313" key="5">
    <source>
        <dbReference type="Proteomes" id="UP001456524"/>
    </source>
</evidence>
<dbReference type="PANTHER" id="PTHR32114:SF2">
    <property type="entry name" value="ABC TRANSPORTER ABCH.3"/>
    <property type="match status" value="1"/>
</dbReference>
<gene>
    <name evidence="4" type="ORF">IWX90DRAFT_467668</name>
</gene>
<reference evidence="4 5" key="1">
    <citation type="journal article" date="2022" name="G3 (Bethesda)">
        <title>Enemy or ally: a genomic approach to elucidate the lifestyle of Phyllosticta citrichinaensis.</title>
        <authorList>
            <person name="Buijs V.A."/>
            <person name="Groenewald J.Z."/>
            <person name="Haridas S."/>
            <person name="LaButti K.M."/>
            <person name="Lipzen A."/>
            <person name="Martin F.M."/>
            <person name="Barry K."/>
            <person name="Grigoriev I.V."/>
            <person name="Crous P.W."/>
            <person name="Seidl M.F."/>
        </authorList>
    </citation>
    <scope>NUCLEOTIDE SEQUENCE [LARGE SCALE GENOMIC DNA]</scope>
    <source>
        <strain evidence="4 5">CBS 129764</strain>
    </source>
</reference>
<keyword evidence="4" id="KW-0378">Hydrolase</keyword>
<feature type="coiled-coil region" evidence="1">
    <location>
        <begin position="668"/>
        <end position="796"/>
    </location>
</feature>
<evidence type="ECO:0000259" key="3">
    <source>
        <dbReference type="Pfam" id="PF13476"/>
    </source>
</evidence>
<evidence type="ECO:0000259" key="2">
    <source>
        <dbReference type="Pfam" id="PF00149"/>
    </source>
</evidence>
<dbReference type="SUPFAM" id="SSF56300">
    <property type="entry name" value="Metallo-dependent phosphatases"/>
    <property type="match status" value="1"/>
</dbReference>
<dbReference type="PANTHER" id="PTHR32114">
    <property type="entry name" value="ABC TRANSPORTER ABCH.3"/>
    <property type="match status" value="1"/>
</dbReference>
<dbReference type="Gene3D" id="3.40.50.300">
    <property type="entry name" value="P-loop containing nucleotide triphosphate hydrolases"/>
    <property type="match status" value="2"/>
</dbReference>
<comment type="caution">
    <text evidence="4">The sequence shown here is derived from an EMBL/GenBank/DDBJ whole genome shotgun (WGS) entry which is preliminary data.</text>
</comment>
<proteinExistence type="predicted"/>
<dbReference type="Pfam" id="PF00149">
    <property type="entry name" value="Metallophos"/>
    <property type="match status" value="1"/>
</dbReference>
<dbReference type="InterPro" id="IPR029052">
    <property type="entry name" value="Metallo-depent_PP-like"/>
</dbReference>
<keyword evidence="1" id="KW-0175">Coiled coil</keyword>
<accession>A0ABR1XLV3</accession>
<dbReference type="CDD" id="cd00838">
    <property type="entry name" value="MPP_superfamily"/>
    <property type="match status" value="1"/>
</dbReference>
<feature type="domain" description="Calcineurin-like phosphoesterase" evidence="2">
    <location>
        <begin position="8"/>
        <end position="95"/>
    </location>
</feature>
<dbReference type="Pfam" id="PF13476">
    <property type="entry name" value="AAA_23"/>
    <property type="match status" value="1"/>
</dbReference>
<dbReference type="InterPro" id="IPR027417">
    <property type="entry name" value="P-loop_NTPase"/>
</dbReference>
<feature type="domain" description="Rad50/SbcC-type AAA" evidence="3">
    <location>
        <begin position="499"/>
        <end position="750"/>
    </location>
</feature>